<reference evidence="2" key="1">
    <citation type="submission" date="2022-11" db="UniProtKB">
        <authorList>
            <consortium name="WormBaseParasite"/>
        </authorList>
    </citation>
    <scope>IDENTIFICATION</scope>
</reference>
<organism evidence="1 2">
    <name type="scientific">Panagrolaimus sp. JU765</name>
    <dbReference type="NCBI Taxonomy" id="591449"/>
    <lineage>
        <taxon>Eukaryota</taxon>
        <taxon>Metazoa</taxon>
        <taxon>Ecdysozoa</taxon>
        <taxon>Nematoda</taxon>
        <taxon>Chromadorea</taxon>
        <taxon>Rhabditida</taxon>
        <taxon>Tylenchina</taxon>
        <taxon>Panagrolaimomorpha</taxon>
        <taxon>Panagrolaimoidea</taxon>
        <taxon>Panagrolaimidae</taxon>
        <taxon>Panagrolaimus</taxon>
    </lineage>
</organism>
<sequence length="198" mass="22751">MHQRGTDVIERSEDVVREMTKAECRRTCFVVSHFDMPIFRTLRRRGAKDYGHHAIIQNYWQHDASVNRPMSLGNDNKIWHNKSQPHLAMTLRNVKMFLDLEPEEANLIGDLGKQLGALVTKSHISFDVLISNRATVDDPVYQRALESNRPVLLPEFIAACHGMTVQHALFFEPREIMHLFQYQAPNNGINGEADDAIF</sequence>
<dbReference type="WBParaSite" id="JU765_v2.g7842.t1">
    <property type="protein sequence ID" value="JU765_v2.g7842.t1"/>
    <property type="gene ID" value="JU765_v2.g7842"/>
</dbReference>
<protein>
    <submittedName>
        <fullName evidence="2">BRCT domain-containing protein</fullName>
    </submittedName>
</protein>
<accession>A0AC34RKG4</accession>
<name>A0AC34RKG4_9BILA</name>
<proteinExistence type="predicted"/>
<evidence type="ECO:0000313" key="1">
    <source>
        <dbReference type="Proteomes" id="UP000887576"/>
    </source>
</evidence>
<dbReference type="Proteomes" id="UP000887576">
    <property type="component" value="Unplaced"/>
</dbReference>
<evidence type="ECO:0000313" key="2">
    <source>
        <dbReference type="WBParaSite" id="JU765_v2.g7842.t1"/>
    </source>
</evidence>